<name>A0AAD5NAY3_PARTN</name>
<dbReference type="AlphaFoldDB" id="A0AAD5NAY3"/>
<dbReference type="EMBL" id="JAHQIW010005256">
    <property type="protein sequence ID" value="KAJ1365386.1"/>
    <property type="molecule type" value="Genomic_DNA"/>
</dbReference>
<reference evidence="1" key="1">
    <citation type="submission" date="2021-06" db="EMBL/GenBank/DDBJ databases">
        <title>Parelaphostrongylus tenuis whole genome reference sequence.</title>
        <authorList>
            <person name="Garwood T.J."/>
            <person name="Larsen P.A."/>
            <person name="Fountain-Jones N.M."/>
            <person name="Garbe J.R."/>
            <person name="Macchietto M.G."/>
            <person name="Kania S.A."/>
            <person name="Gerhold R.W."/>
            <person name="Richards J.E."/>
            <person name="Wolf T.M."/>
        </authorList>
    </citation>
    <scope>NUCLEOTIDE SEQUENCE</scope>
    <source>
        <strain evidence="1">MNPRO001-30</strain>
        <tissue evidence="1">Meninges</tissue>
    </source>
</reference>
<organism evidence="1 2">
    <name type="scientific">Parelaphostrongylus tenuis</name>
    <name type="common">Meningeal worm</name>
    <dbReference type="NCBI Taxonomy" id="148309"/>
    <lineage>
        <taxon>Eukaryota</taxon>
        <taxon>Metazoa</taxon>
        <taxon>Ecdysozoa</taxon>
        <taxon>Nematoda</taxon>
        <taxon>Chromadorea</taxon>
        <taxon>Rhabditida</taxon>
        <taxon>Rhabditina</taxon>
        <taxon>Rhabditomorpha</taxon>
        <taxon>Strongyloidea</taxon>
        <taxon>Metastrongylidae</taxon>
        <taxon>Parelaphostrongylus</taxon>
    </lineage>
</organism>
<evidence type="ECO:0000313" key="2">
    <source>
        <dbReference type="Proteomes" id="UP001196413"/>
    </source>
</evidence>
<keyword evidence="2" id="KW-1185">Reference proteome</keyword>
<proteinExistence type="predicted"/>
<accession>A0AAD5NAY3</accession>
<evidence type="ECO:0000313" key="1">
    <source>
        <dbReference type="EMBL" id="KAJ1365386.1"/>
    </source>
</evidence>
<dbReference type="Proteomes" id="UP001196413">
    <property type="component" value="Unassembled WGS sequence"/>
</dbReference>
<gene>
    <name evidence="1" type="ORF">KIN20_025672</name>
</gene>
<sequence>MDSCTFTIGIISEMLPKKFKPRPSVMEILSELDILEWTWKFSTPKSSLPFYRRELSPFITVGKKVLGT</sequence>
<protein>
    <submittedName>
        <fullName evidence="1">Uncharacterized protein</fullName>
    </submittedName>
</protein>
<comment type="caution">
    <text evidence="1">The sequence shown here is derived from an EMBL/GenBank/DDBJ whole genome shotgun (WGS) entry which is preliminary data.</text>
</comment>